<dbReference type="InterPro" id="IPR006061">
    <property type="entry name" value="SBP_1_CS"/>
</dbReference>
<dbReference type="PATRIC" id="fig|251221.4.peg.1039"/>
<feature type="binding site" evidence="8">
    <location>
        <position position="243"/>
    </location>
    <ligand>
        <name>Fe cation</name>
        <dbReference type="ChEBI" id="CHEBI:24875"/>
    </ligand>
</feature>
<feature type="binding site" evidence="8">
    <location>
        <position position="242"/>
    </location>
    <ligand>
        <name>Fe cation</name>
        <dbReference type="ChEBI" id="CHEBI:24875"/>
    </ligand>
</feature>
<keyword evidence="2" id="KW-0813">Transport</keyword>
<accession>Q7NLV5</accession>
<dbReference type="HOGENOM" id="CLU_026974_2_0_3"/>
<dbReference type="GO" id="GO:0030313">
    <property type="term" value="C:cell envelope"/>
    <property type="evidence" value="ECO:0007669"/>
    <property type="project" value="UniProtKB-SubCell"/>
</dbReference>
<proteinExistence type="inferred from homology"/>
<evidence type="ECO:0000256" key="7">
    <source>
        <dbReference type="ARBA" id="ARBA00023065"/>
    </source>
</evidence>
<reference evidence="9 10" key="1">
    <citation type="journal article" date="2003" name="DNA Res.">
        <title>Complete genome structure of Gloeobacter violaceus PCC 7421, a cyanobacterium that lacks thylakoids.</title>
        <authorList>
            <person name="Nakamura Y."/>
            <person name="Kaneko T."/>
            <person name="Sato S."/>
            <person name="Mimuro M."/>
            <person name="Miyashita H."/>
            <person name="Tsuchiya T."/>
            <person name="Sasamoto S."/>
            <person name="Watanabe A."/>
            <person name="Kawashima K."/>
            <person name="Kishida Y."/>
            <person name="Kiyokawa C."/>
            <person name="Kohara M."/>
            <person name="Matsumoto M."/>
            <person name="Matsuno A."/>
            <person name="Nakazaki N."/>
            <person name="Shimpo S."/>
            <person name="Takeuchi C."/>
            <person name="Yamada M."/>
            <person name="Tabata S."/>
        </authorList>
    </citation>
    <scope>NUCLEOTIDE SEQUENCE [LARGE SCALE GENOMIC DNA]</scope>
    <source>
        <strain evidence="10">ATCC 29082 / PCC 7421</strain>
    </source>
</reference>
<evidence type="ECO:0000256" key="8">
    <source>
        <dbReference type="PIRSR" id="PIRSR002825-1"/>
    </source>
</evidence>
<comment type="similarity">
    <text evidence="1">Belongs to the bacterial solute-binding protein 1 family.</text>
</comment>
<keyword evidence="3" id="KW-0410">Iron transport</keyword>
<dbReference type="CDD" id="cd13550">
    <property type="entry name" value="PBP2_Fbp_like_4"/>
    <property type="match status" value="1"/>
</dbReference>
<dbReference type="EMBL" id="BA000045">
    <property type="protein sequence ID" value="BAC88955.1"/>
    <property type="molecule type" value="Genomic_DNA"/>
</dbReference>
<evidence type="ECO:0000313" key="10">
    <source>
        <dbReference type="Proteomes" id="UP000000557"/>
    </source>
</evidence>
<dbReference type="Proteomes" id="UP000000557">
    <property type="component" value="Chromosome"/>
</dbReference>
<keyword evidence="7" id="KW-0406">Ion transport</keyword>
<dbReference type="PIRSF" id="PIRSF002825">
    <property type="entry name" value="CfbpA"/>
    <property type="match status" value="1"/>
</dbReference>
<dbReference type="eggNOG" id="COG1840">
    <property type="taxonomic scope" value="Bacteria"/>
</dbReference>
<dbReference type="GO" id="GO:0006826">
    <property type="term" value="P:iron ion transport"/>
    <property type="evidence" value="ECO:0007669"/>
    <property type="project" value="UniProtKB-KW"/>
</dbReference>
<dbReference type="EnsemblBacteria" id="BAC88955">
    <property type="protein sequence ID" value="BAC88955"/>
    <property type="gene ID" value="BAC88955"/>
</dbReference>
<evidence type="ECO:0000256" key="2">
    <source>
        <dbReference type="ARBA" id="ARBA00022448"/>
    </source>
</evidence>
<evidence type="ECO:0000256" key="1">
    <source>
        <dbReference type="ARBA" id="ARBA00008520"/>
    </source>
</evidence>
<dbReference type="PROSITE" id="PS01037">
    <property type="entry name" value="SBP_BACTERIAL_1"/>
    <property type="match status" value="1"/>
</dbReference>
<evidence type="ECO:0000256" key="4">
    <source>
        <dbReference type="ARBA" id="ARBA00022723"/>
    </source>
</evidence>
<dbReference type="PhylomeDB" id="Q7NLV5"/>
<evidence type="ECO:0000256" key="3">
    <source>
        <dbReference type="ARBA" id="ARBA00022496"/>
    </source>
</evidence>
<keyword evidence="10" id="KW-1185">Reference proteome</keyword>
<dbReference type="PANTHER" id="PTHR30006">
    <property type="entry name" value="THIAMINE-BINDING PERIPLASMIC PROTEIN-RELATED"/>
    <property type="match status" value="1"/>
</dbReference>
<gene>
    <name evidence="9" type="ordered locus">gll1014</name>
</gene>
<dbReference type="AlphaFoldDB" id="Q7NLV5"/>
<protein>
    <submittedName>
        <fullName evidence="9">Iron(III) ABC transporter iron (III)-binding protein</fullName>
    </submittedName>
</protein>
<dbReference type="KEGG" id="gvi:gll1014"/>
<sequence length="355" mass="37774">MVAAVAGDVFVRMNVLEVAVFTRRQVLGVLAVGGLFTAVPSVGLAQGSEELVVYSGRKEPLIQPVLERFQKETGVRVVLKSGDASALANQLLEEQKNPQADVFVANDAGVLGRLGNLGVLQPYQSASIEKIPARYRGAGWVGVTGRARVIMYNKSLIKEADLPKSLLDLSDPKYKGKIAAAGTANESMLGQLSEMRQVLGDEKTREFVRSLVANQTTFLKGHTDVRKAVGRGEFPLGIVNHYYYHLQLAEGSPVGVIYPDQGAGQMGTMINVSGVGIVKGAKHTAAAQRFVDFLATAPAQEIFAQANYEFPLLPGVQAQAGVRSLGDFKVTQVPLSALAKEVDGSLKLANGAGMP</sequence>
<reference evidence="9 10" key="2">
    <citation type="journal article" date="2003" name="DNA Res.">
        <title>Complete genome structure of Gloeobacter violaceus PCC 7421, a cyanobacterium that lacks thylakoids (supplement).</title>
        <authorList>
            <person name="Nakamura Y."/>
            <person name="Kaneko T."/>
            <person name="Sato S."/>
            <person name="Mimuro M."/>
            <person name="Miyashita H."/>
            <person name="Tsuchiya T."/>
            <person name="Sasamoto S."/>
            <person name="Watanabe A."/>
            <person name="Kawashima K."/>
            <person name="Kishida Y."/>
            <person name="Kiyokawa C."/>
            <person name="Kohara M."/>
            <person name="Matsumoto M."/>
            <person name="Matsuno A."/>
            <person name="Nakazaki N."/>
            <person name="Shimpo S."/>
            <person name="Takeuchi C."/>
            <person name="Yamada M."/>
            <person name="Tabata S."/>
        </authorList>
    </citation>
    <scope>NUCLEOTIDE SEQUENCE [LARGE SCALE GENOMIC DNA]</scope>
    <source>
        <strain evidence="10">ATCC 29082 / PCC 7421</strain>
    </source>
</reference>
<dbReference type="InterPro" id="IPR026045">
    <property type="entry name" value="Ferric-bd"/>
</dbReference>
<dbReference type="GO" id="GO:0046872">
    <property type="term" value="F:metal ion binding"/>
    <property type="evidence" value="ECO:0007669"/>
    <property type="project" value="UniProtKB-KW"/>
</dbReference>
<evidence type="ECO:0000256" key="5">
    <source>
        <dbReference type="ARBA" id="ARBA00022729"/>
    </source>
</evidence>
<organism evidence="9 10">
    <name type="scientific">Gloeobacter violaceus (strain ATCC 29082 / PCC 7421)</name>
    <dbReference type="NCBI Taxonomy" id="251221"/>
    <lineage>
        <taxon>Bacteria</taxon>
        <taxon>Bacillati</taxon>
        <taxon>Cyanobacteriota</taxon>
        <taxon>Cyanophyceae</taxon>
        <taxon>Gloeobacterales</taxon>
        <taxon>Gloeobacteraceae</taxon>
        <taxon>Gloeobacter</taxon>
    </lineage>
</organism>
<keyword evidence="4 8" id="KW-0479">Metal-binding</keyword>
<dbReference type="GO" id="GO:0055085">
    <property type="term" value="P:transmembrane transport"/>
    <property type="evidence" value="ECO:0007669"/>
    <property type="project" value="InterPro"/>
</dbReference>
<evidence type="ECO:0000256" key="6">
    <source>
        <dbReference type="ARBA" id="ARBA00023004"/>
    </source>
</evidence>
<dbReference type="PANTHER" id="PTHR30006:SF15">
    <property type="entry name" value="IRON-UTILIZATION PERIPLASMIC PROTEIN"/>
    <property type="match status" value="1"/>
</dbReference>
<dbReference type="OrthoDB" id="9769319at2"/>
<dbReference type="Pfam" id="PF13343">
    <property type="entry name" value="SBP_bac_6"/>
    <property type="match status" value="1"/>
</dbReference>
<dbReference type="SUPFAM" id="SSF53850">
    <property type="entry name" value="Periplasmic binding protein-like II"/>
    <property type="match status" value="1"/>
</dbReference>
<dbReference type="Gene3D" id="3.40.190.10">
    <property type="entry name" value="Periplasmic binding protein-like II"/>
    <property type="match status" value="2"/>
</dbReference>
<keyword evidence="6 8" id="KW-0408">Iron</keyword>
<name>Q7NLV5_GLOVI</name>
<evidence type="ECO:0000313" key="9">
    <source>
        <dbReference type="EMBL" id="BAC88955.1"/>
    </source>
</evidence>
<dbReference type="STRING" id="251221.gene:10758492"/>
<dbReference type="InParanoid" id="Q7NLV5"/>
<keyword evidence="5" id="KW-0732">Signal</keyword>